<feature type="non-terminal residue" evidence="1">
    <location>
        <position position="1"/>
    </location>
</feature>
<dbReference type="AlphaFoldDB" id="V8NM43"/>
<evidence type="ECO:0000313" key="2">
    <source>
        <dbReference type="Proteomes" id="UP000018936"/>
    </source>
</evidence>
<proteinExistence type="predicted"/>
<dbReference type="EMBL" id="AZIM01002900">
    <property type="protein sequence ID" value="ETE63130.1"/>
    <property type="molecule type" value="Genomic_DNA"/>
</dbReference>
<keyword evidence="2" id="KW-1185">Reference proteome</keyword>
<organism evidence="1 2">
    <name type="scientific">Ophiophagus hannah</name>
    <name type="common">King cobra</name>
    <name type="synonym">Naja hannah</name>
    <dbReference type="NCBI Taxonomy" id="8665"/>
    <lineage>
        <taxon>Eukaryota</taxon>
        <taxon>Metazoa</taxon>
        <taxon>Chordata</taxon>
        <taxon>Craniata</taxon>
        <taxon>Vertebrata</taxon>
        <taxon>Euteleostomi</taxon>
        <taxon>Lepidosauria</taxon>
        <taxon>Squamata</taxon>
        <taxon>Bifurcata</taxon>
        <taxon>Unidentata</taxon>
        <taxon>Episquamata</taxon>
        <taxon>Toxicofera</taxon>
        <taxon>Serpentes</taxon>
        <taxon>Colubroidea</taxon>
        <taxon>Elapidae</taxon>
        <taxon>Elapinae</taxon>
        <taxon>Ophiophagus</taxon>
    </lineage>
</organism>
<protein>
    <submittedName>
        <fullName evidence="1">Uncharacterized protein</fullName>
    </submittedName>
</protein>
<sequence>MTQVWNSQQGAMEKNTFQSALLVGNKRRR</sequence>
<accession>V8NM43</accession>
<reference evidence="1 2" key="1">
    <citation type="journal article" date="2013" name="Proc. Natl. Acad. Sci. U.S.A.">
        <title>The king cobra genome reveals dynamic gene evolution and adaptation in the snake venom system.</title>
        <authorList>
            <person name="Vonk F.J."/>
            <person name="Casewell N.R."/>
            <person name="Henkel C.V."/>
            <person name="Heimberg A.M."/>
            <person name="Jansen H.J."/>
            <person name="McCleary R.J."/>
            <person name="Kerkkamp H.M."/>
            <person name="Vos R.A."/>
            <person name="Guerreiro I."/>
            <person name="Calvete J.J."/>
            <person name="Wuster W."/>
            <person name="Woods A.E."/>
            <person name="Logan J.M."/>
            <person name="Harrison R.A."/>
            <person name="Castoe T.A."/>
            <person name="de Koning A.P."/>
            <person name="Pollock D.D."/>
            <person name="Yandell M."/>
            <person name="Calderon D."/>
            <person name="Renjifo C."/>
            <person name="Currier R.B."/>
            <person name="Salgado D."/>
            <person name="Pla D."/>
            <person name="Sanz L."/>
            <person name="Hyder A.S."/>
            <person name="Ribeiro J.M."/>
            <person name="Arntzen J.W."/>
            <person name="van den Thillart G.E."/>
            <person name="Boetzer M."/>
            <person name="Pirovano W."/>
            <person name="Dirks R.P."/>
            <person name="Spaink H.P."/>
            <person name="Duboule D."/>
            <person name="McGlinn E."/>
            <person name="Kini R.M."/>
            <person name="Richardson M.K."/>
        </authorList>
    </citation>
    <scope>NUCLEOTIDE SEQUENCE</scope>
    <source>
        <tissue evidence="1">Blood</tissue>
    </source>
</reference>
<gene>
    <name evidence="1" type="ORF">L345_11111</name>
</gene>
<comment type="caution">
    <text evidence="1">The sequence shown here is derived from an EMBL/GenBank/DDBJ whole genome shotgun (WGS) entry which is preliminary data.</text>
</comment>
<dbReference type="Proteomes" id="UP000018936">
    <property type="component" value="Unassembled WGS sequence"/>
</dbReference>
<evidence type="ECO:0000313" key="1">
    <source>
        <dbReference type="EMBL" id="ETE63130.1"/>
    </source>
</evidence>
<name>V8NM43_OPHHA</name>